<name>A0ABN8I5S1_9NEOP</name>
<keyword evidence="2" id="KW-1185">Reference proteome</keyword>
<protein>
    <submittedName>
        <fullName evidence="1">Uncharacterized protein</fullName>
    </submittedName>
</protein>
<gene>
    <name evidence="1" type="ORF">IPOD504_LOCUS5569</name>
</gene>
<evidence type="ECO:0000313" key="1">
    <source>
        <dbReference type="EMBL" id="CAH2046963.1"/>
    </source>
</evidence>
<feature type="non-terminal residue" evidence="1">
    <location>
        <position position="100"/>
    </location>
</feature>
<reference evidence="1" key="1">
    <citation type="submission" date="2022-03" db="EMBL/GenBank/DDBJ databases">
        <authorList>
            <person name="Martin H S."/>
        </authorList>
    </citation>
    <scope>NUCLEOTIDE SEQUENCE</scope>
</reference>
<sequence>MKARSERASVDSARSRLAAAAILRCLPAPRARVVNINTNARITPKIYNGLLRRAVECYAAPPYAINAEASYVIFTQIRCGRASGGETATGAPQFARNGAK</sequence>
<organism evidence="1 2">
    <name type="scientific">Iphiclides podalirius</name>
    <name type="common">scarce swallowtail</name>
    <dbReference type="NCBI Taxonomy" id="110791"/>
    <lineage>
        <taxon>Eukaryota</taxon>
        <taxon>Metazoa</taxon>
        <taxon>Ecdysozoa</taxon>
        <taxon>Arthropoda</taxon>
        <taxon>Hexapoda</taxon>
        <taxon>Insecta</taxon>
        <taxon>Pterygota</taxon>
        <taxon>Neoptera</taxon>
        <taxon>Endopterygota</taxon>
        <taxon>Lepidoptera</taxon>
        <taxon>Glossata</taxon>
        <taxon>Ditrysia</taxon>
        <taxon>Papilionoidea</taxon>
        <taxon>Papilionidae</taxon>
        <taxon>Papilioninae</taxon>
        <taxon>Iphiclides</taxon>
    </lineage>
</organism>
<accession>A0ABN8I5S1</accession>
<proteinExistence type="predicted"/>
<evidence type="ECO:0000313" key="2">
    <source>
        <dbReference type="Proteomes" id="UP000837857"/>
    </source>
</evidence>
<dbReference type="Proteomes" id="UP000837857">
    <property type="component" value="Chromosome 17"/>
</dbReference>
<dbReference type="EMBL" id="OW152829">
    <property type="protein sequence ID" value="CAH2046963.1"/>
    <property type="molecule type" value="Genomic_DNA"/>
</dbReference>